<dbReference type="Gene3D" id="3.30.530.20">
    <property type="match status" value="1"/>
</dbReference>
<dbReference type="KEGG" id="fso:Fsol_00234"/>
<dbReference type="Proteomes" id="UP000244519">
    <property type="component" value="Chromosome"/>
</dbReference>
<dbReference type="PANTHER" id="PTHR12901">
    <property type="entry name" value="SPERM PROTEIN HOMOLOG"/>
    <property type="match status" value="1"/>
</dbReference>
<reference evidence="3 4" key="1">
    <citation type="journal article" date="2018" name="Genome Biol. Evol.">
        <title>The Genome Sequence of "Candidatus Fokinia solitaria": Insights on Reductive Evolution in Rickettsiales.</title>
        <authorList>
            <person name="Floriano A.M."/>
            <person name="Castelli M."/>
            <person name="Krenek S."/>
            <person name="Berendonk T.U."/>
            <person name="Bazzocchi C."/>
            <person name="Petroni G."/>
            <person name="Sassera D."/>
        </authorList>
    </citation>
    <scope>NUCLEOTIDE SEQUENCE [LARGE SCALE GENOMIC DNA]</scope>
    <source>
        <strain evidence="3">Rio ETE_ALG 3VII</strain>
    </source>
</reference>
<name>A0A2U8BRT0_9RICK</name>
<dbReference type="GO" id="GO:0048039">
    <property type="term" value="F:ubiquinone binding"/>
    <property type="evidence" value="ECO:0007669"/>
    <property type="project" value="InterPro"/>
</dbReference>
<dbReference type="Pfam" id="PF03364">
    <property type="entry name" value="Polyketide_cyc"/>
    <property type="match status" value="1"/>
</dbReference>
<dbReference type="InterPro" id="IPR005031">
    <property type="entry name" value="COQ10_START"/>
</dbReference>
<dbReference type="OrthoDB" id="9804759at2"/>
<dbReference type="InterPro" id="IPR023393">
    <property type="entry name" value="START-like_dom_sf"/>
</dbReference>
<dbReference type="GO" id="GO:0045333">
    <property type="term" value="P:cellular respiration"/>
    <property type="evidence" value="ECO:0007669"/>
    <property type="project" value="InterPro"/>
</dbReference>
<keyword evidence="4" id="KW-1185">Reference proteome</keyword>
<evidence type="ECO:0000256" key="1">
    <source>
        <dbReference type="ARBA" id="ARBA00008918"/>
    </source>
</evidence>
<evidence type="ECO:0000313" key="4">
    <source>
        <dbReference type="Proteomes" id="UP000244519"/>
    </source>
</evidence>
<dbReference type="RefSeq" id="WP_108673080.1">
    <property type="nucleotide sequence ID" value="NZ_CP025989.1"/>
</dbReference>
<dbReference type="EMBL" id="CP025989">
    <property type="protein sequence ID" value="AWD33038.1"/>
    <property type="molecule type" value="Genomic_DNA"/>
</dbReference>
<evidence type="ECO:0000313" key="3">
    <source>
        <dbReference type="EMBL" id="AWD33038.1"/>
    </source>
</evidence>
<evidence type="ECO:0000259" key="2">
    <source>
        <dbReference type="Pfam" id="PF03364"/>
    </source>
</evidence>
<organism evidence="3 4">
    <name type="scientific">Candidatus Fokinia solitaria</name>
    <dbReference type="NCBI Taxonomy" id="1802984"/>
    <lineage>
        <taxon>Bacteria</taxon>
        <taxon>Pseudomonadati</taxon>
        <taxon>Pseudomonadota</taxon>
        <taxon>Alphaproteobacteria</taxon>
        <taxon>Rickettsiales</taxon>
        <taxon>Candidatus Midichloriaceae</taxon>
        <taxon>Candidatus Fokinia</taxon>
    </lineage>
</organism>
<comment type="similarity">
    <text evidence="1">Belongs to the ribosome association toxin RatA family.</text>
</comment>
<sequence length="174" mass="20676">MKHVIFMEKDVSDKIFSIFQKIANIEDYSNFIPYCSRVIYKRSDKSKNGEFIGTVYFKWKIFHKSFTSRVTCFFYTDANMCNIQLQEVACNLHRIREMEDRYSHHLSFIEMKIQSDDSLFHTMNGSWKLKKRDENTTTVSFTMNVNLQSAILNKIFKLNIETVCSKIYNAIVNR</sequence>
<feature type="domain" description="Coenzyme Q-binding protein COQ10 START" evidence="2">
    <location>
        <begin position="18"/>
        <end position="167"/>
    </location>
</feature>
<dbReference type="InterPro" id="IPR044996">
    <property type="entry name" value="COQ10-like"/>
</dbReference>
<dbReference type="AlphaFoldDB" id="A0A2U8BRT0"/>
<dbReference type="PANTHER" id="PTHR12901:SF10">
    <property type="entry name" value="COENZYME Q-BINDING PROTEIN COQ10, MITOCHONDRIAL"/>
    <property type="match status" value="1"/>
</dbReference>
<gene>
    <name evidence="3" type="ORF">Fsol_00234</name>
</gene>
<accession>A0A2U8BRT0</accession>
<proteinExistence type="inferred from homology"/>
<dbReference type="SUPFAM" id="SSF55961">
    <property type="entry name" value="Bet v1-like"/>
    <property type="match status" value="1"/>
</dbReference>
<protein>
    <submittedName>
        <fullName evidence="3">Polyketide cyclase/hydratase transport</fullName>
    </submittedName>
</protein>